<sequence length="123" mass="13651">LIGQFSTSTVDLFFGDTDSLESTDLSLKIDDLDNMLDGNKLSVLSDLIPQGDIQNLDDTGNVPDWKTDKAGYAEYLKETLLNLGEGTWKKKAKRLNDKSILTASGKTWTDNNLREVVKKLKGK</sequence>
<organism evidence="1">
    <name type="scientific">marine sediment metagenome</name>
    <dbReference type="NCBI Taxonomy" id="412755"/>
    <lineage>
        <taxon>unclassified sequences</taxon>
        <taxon>metagenomes</taxon>
        <taxon>ecological metagenomes</taxon>
    </lineage>
</organism>
<feature type="non-terminal residue" evidence="1">
    <location>
        <position position="1"/>
    </location>
</feature>
<gene>
    <name evidence="1" type="ORF">S12H4_20044</name>
</gene>
<dbReference type="EMBL" id="BARW01010101">
    <property type="protein sequence ID" value="GAI87148.1"/>
    <property type="molecule type" value="Genomic_DNA"/>
</dbReference>
<comment type="caution">
    <text evidence="1">The sequence shown here is derived from an EMBL/GenBank/DDBJ whole genome shotgun (WGS) entry which is preliminary data.</text>
</comment>
<accession>X1S2P5</accession>
<protein>
    <submittedName>
        <fullName evidence="1">Uncharacterized protein</fullName>
    </submittedName>
</protein>
<name>X1S2P5_9ZZZZ</name>
<proteinExistence type="predicted"/>
<dbReference type="AlphaFoldDB" id="X1S2P5"/>
<reference evidence="1" key="1">
    <citation type="journal article" date="2014" name="Front. Microbiol.">
        <title>High frequency of phylogenetically diverse reductive dehalogenase-homologous genes in deep subseafloor sedimentary metagenomes.</title>
        <authorList>
            <person name="Kawai M."/>
            <person name="Futagami T."/>
            <person name="Toyoda A."/>
            <person name="Takaki Y."/>
            <person name="Nishi S."/>
            <person name="Hori S."/>
            <person name="Arai W."/>
            <person name="Tsubouchi T."/>
            <person name="Morono Y."/>
            <person name="Uchiyama I."/>
            <person name="Ito T."/>
            <person name="Fujiyama A."/>
            <person name="Inagaki F."/>
            <person name="Takami H."/>
        </authorList>
    </citation>
    <scope>NUCLEOTIDE SEQUENCE</scope>
    <source>
        <strain evidence="1">Expedition CK06-06</strain>
    </source>
</reference>
<evidence type="ECO:0000313" key="1">
    <source>
        <dbReference type="EMBL" id="GAI87148.1"/>
    </source>
</evidence>